<dbReference type="RefSeq" id="WP_199869875.1">
    <property type="nucleotide sequence ID" value="NZ_JAAGPU010000014.1"/>
</dbReference>
<accession>A0A6M0H4Y0</accession>
<dbReference type="CDD" id="cd15786">
    <property type="entry name" value="CPF_1278_like"/>
    <property type="match status" value="1"/>
</dbReference>
<name>A0A6M0H4Y0_9CLOT</name>
<dbReference type="EMBL" id="JAAGPU010000014">
    <property type="protein sequence ID" value="NEU04931.1"/>
    <property type="molecule type" value="Genomic_DNA"/>
</dbReference>
<dbReference type="Proteomes" id="UP000481872">
    <property type="component" value="Unassembled WGS sequence"/>
</dbReference>
<dbReference type="AlphaFoldDB" id="A0A6M0H4Y0"/>
<reference evidence="2 3" key="1">
    <citation type="submission" date="2020-02" db="EMBL/GenBank/DDBJ databases">
        <title>Genome assembly of a novel Clostridium senegalense strain.</title>
        <authorList>
            <person name="Gupta T.B."/>
            <person name="Jauregui R."/>
            <person name="Maclean P."/>
            <person name="Nawarathana A."/>
            <person name="Brightwell G."/>
        </authorList>
    </citation>
    <scope>NUCLEOTIDE SEQUENCE [LARGE SCALE GENOMIC DNA]</scope>
    <source>
        <strain evidence="2 3">AGRFS4</strain>
    </source>
</reference>
<dbReference type="Pfam" id="PF16224">
    <property type="entry name" value="DUF4883"/>
    <property type="match status" value="1"/>
</dbReference>
<evidence type="ECO:0000256" key="1">
    <source>
        <dbReference type="SAM" id="MobiDB-lite"/>
    </source>
</evidence>
<evidence type="ECO:0000313" key="3">
    <source>
        <dbReference type="Proteomes" id="UP000481872"/>
    </source>
</evidence>
<evidence type="ECO:0000313" key="2">
    <source>
        <dbReference type="EMBL" id="NEU04931.1"/>
    </source>
</evidence>
<feature type="region of interest" description="Disordered" evidence="1">
    <location>
        <begin position="166"/>
        <end position="194"/>
    </location>
</feature>
<dbReference type="PROSITE" id="PS51257">
    <property type="entry name" value="PROKAR_LIPOPROTEIN"/>
    <property type="match status" value="1"/>
</dbReference>
<dbReference type="Gene3D" id="3.30.1490.410">
    <property type="entry name" value="Uncharacterised protein PF16224, DUF4883"/>
    <property type="match status" value="1"/>
</dbReference>
<keyword evidence="3" id="KW-1185">Reference proteome</keyword>
<dbReference type="InterPro" id="IPR032619">
    <property type="entry name" value="DUF4883"/>
</dbReference>
<evidence type="ECO:0008006" key="4">
    <source>
        <dbReference type="Google" id="ProtNLM"/>
    </source>
</evidence>
<protein>
    <recommendedName>
        <fullName evidence="4">DUF4883 family protein</fullName>
    </recommendedName>
</protein>
<sequence length="194" mass="22812">MYKRLSVIICVIFMSVALTGCSSDLKFIFKKEKPSINFYTENLINSYIENPPTEVSVFDVNMYKQQTLTEEQSFDVLKFMNSLKKDYALEKDSVDLSDEKITYKVFITFDNCKYVINVYNEKYISIYPWDGNHSKDYMDISQVPIAYNVYGLCKYFTDNSLNKDEEDITDKRENIEKDQPIKEPNESKEEKEGN</sequence>
<gene>
    <name evidence="2" type="ORF">G3M99_08705</name>
</gene>
<comment type="caution">
    <text evidence="2">The sequence shown here is derived from an EMBL/GenBank/DDBJ whole genome shotgun (WGS) entry which is preliminary data.</text>
</comment>
<feature type="compositionally biased region" description="Basic and acidic residues" evidence="1">
    <location>
        <begin position="169"/>
        <end position="194"/>
    </location>
</feature>
<organism evidence="2 3">
    <name type="scientific">Clostridium senegalense</name>
    <dbReference type="NCBI Taxonomy" id="1465809"/>
    <lineage>
        <taxon>Bacteria</taxon>
        <taxon>Bacillati</taxon>
        <taxon>Bacillota</taxon>
        <taxon>Clostridia</taxon>
        <taxon>Eubacteriales</taxon>
        <taxon>Clostridiaceae</taxon>
        <taxon>Clostridium</taxon>
    </lineage>
</organism>
<proteinExistence type="predicted"/>